<accession>A0ABQ2EN42</accession>
<evidence type="ECO:0000313" key="4">
    <source>
        <dbReference type="Proteomes" id="UP000599009"/>
    </source>
</evidence>
<keyword evidence="4" id="KW-1185">Reference proteome</keyword>
<feature type="compositionally biased region" description="Polar residues" evidence="1">
    <location>
        <begin position="153"/>
        <end position="173"/>
    </location>
</feature>
<name>A0ABQ2EN42_9GAMM</name>
<keyword evidence="2" id="KW-0732">Signal</keyword>
<sequence length="393" mass="40872">MKTRSNHLTTALTAAVAGLACAAASPHAKAAKAELHVEVSTHTMPGMGGLGALGRLTGNMSGGSATYGQARHPGMPGRYLDIALDNDARPGAPATQAVPKDLRLGKSIDLRAPERSTSAASGSNDGGGIPGLDEDRSYEIRYYWGCGDASRTGQPRKVTTTVRNGKPATSGSAPQPRAMPQLGVTVDPGLALWPNPSSRKAVSGKASLVGAHSVTGDGLAQAIEFEIDRAQDFMPDLDLKSEGSASEGITLGWNGVDGARAYFIHAMGMDGDTIVLWSSSEDGYAGPELMAYLPGNTVSQWLGTRTLLSPEARRCSIPKEIFAAEPMVQMIAYGGTRTIEGQDWRVHLRNKSTAMLMGSGMGAGAISGEAAKEGARKTGKDTAKGLLRGLIGR</sequence>
<evidence type="ECO:0000256" key="2">
    <source>
        <dbReference type="SAM" id="SignalP"/>
    </source>
</evidence>
<comment type="caution">
    <text evidence="3">The sequence shown here is derived from an EMBL/GenBank/DDBJ whole genome shotgun (WGS) entry which is preliminary data.</text>
</comment>
<dbReference type="EMBL" id="BMME01000001">
    <property type="protein sequence ID" value="GGK13732.1"/>
    <property type="molecule type" value="Genomic_DNA"/>
</dbReference>
<feature type="region of interest" description="Disordered" evidence="1">
    <location>
        <begin position="84"/>
        <end position="132"/>
    </location>
</feature>
<dbReference type="RefSeq" id="WP_132986745.1">
    <property type="nucleotide sequence ID" value="NZ_BMME01000001.1"/>
</dbReference>
<evidence type="ECO:0000313" key="3">
    <source>
        <dbReference type="EMBL" id="GGK13732.1"/>
    </source>
</evidence>
<dbReference type="Proteomes" id="UP000599009">
    <property type="component" value="Unassembled WGS sequence"/>
</dbReference>
<evidence type="ECO:0000256" key="1">
    <source>
        <dbReference type="SAM" id="MobiDB-lite"/>
    </source>
</evidence>
<feature type="compositionally biased region" description="Basic and acidic residues" evidence="1">
    <location>
        <begin position="100"/>
        <end position="114"/>
    </location>
</feature>
<feature type="signal peptide" evidence="2">
    <location>
        <begin position="1"/>
        <end position="30"/>
    </location>
</feature>
<gene>
    <name evidence="3" type="ORF">GCM10011394_23760</name>
</gene>
<organism evidence="3 4">
    <name type="scientific">Luteimonas terricola</name>
    <dbReference type="NCBI Taxonomy" id="645597"/>
    <lineage>
        <taxon>Bacteria</taxon>
        <taxon>Pseudomonadati</taxon>
        <taxon>Pseudomonadota</taxon>
        <taxon>Gammaproteobacteria</taxon>
        <taxon>Lysobacterales</taxon>
        <taxon>Lysobacteraceae</taxon>
        <taxon>Luteimonas</taxon>
    </lineage>
</organism>
<reference evidence="4" key="1">
    <citation type="journal article" date="2019" name="Int. J. Syst. Evol. Microbiol.">
        <title>The Global Catalogue of Microorganisms (GCM) 10K type strain sequencing project: providing services to taxonomists for standard genome sequencing and annotation.</title>
        <authorList>
            <consortium name="The Broad Institute Genomics Platform"/>
            <consortium name="The Broad Institute Genome Sequencing Center for Infectious Disease"/>
            <person name="Wu L."/>
            <person name="Ma J."/>
        </authorList>
    </citation>
    <scope>NUCLEOTIDE SEQUENCE [LARGE SCALE GENOMIC DNA]</scope>
    <source>
        <strain evidence="4">CGMCC 1.8985</strain>
    </source>
</reference>
<feature type="chain" id="PRO_5046418060" evidence="2">
    <location>
        <begin position="31"/>
        <end position="393"/>
    </location>
</feature>
<dbReference type="PROSITE" id="PS51257">
    <property type="entry name" value="PROKAR_LIPOPROTEIN"/>
    <property type="match status" value="1"/>
</dbReference>
<protein>
    <submittedName>
        <fullName evidence="3">Uncharacterized protein</fullName>
    </submittedName>
</protein>
<feature type="region of interest" description="Disordered" evidence="1">
    <location>
        <begin position="153"/>
        <end position="180"/>
    </location>
</feature>
<proteinExistence type="predicted"/>